<feature type="compositionally biased region" description="Polar residues" evidence="1">
    <location>
        <begin position="15"/>
        <end position="24"/>
    </location>
</feature>
<keyword evidence="7" id="KW-1185">Reference proteome</keyword>
<evidence type="ECO:0008006" key="8">
    <source>
        <dbReference type="Google" id="ProtNLM"/>
    </source>
</evidence>
<evidence type="ECO:0000313" key="3">
    <source>
        <dbReference type="EMBL" id="KAG2896508.1"/>
    </source>
</evidence>
<evidence type="ECO:0000313" key="7">
    <source>
        <dbReference type="Proteomes" id="UP000251314"/>
    </source>
</evidence>
<keyword evidence="2" id="KW-1133">Transmembrane helix</keyword>
<feature type="transmembrane region" description="Helical" evidence="2">
    <location>
        <begin position="467"/>
        <end position="491"/>
    </location>
</feature>
<feature type="region of interest" description="Disordered" evidence="1">
    <location>
        <begin position="392"/>
        <end position="414"/>
    </location>
</feature>
<gene>
    <name evidence="6" type="ORF">PC110_g12517</name>
    <name evidence="3" type="ORF">PC117_g22975</name>
    <name evidence="4" type="ORF">PC118_g9575</name>
    <name evidence="5" type="ORF">PC129_g16907</name>
</gene>
<accession>A0A329S3P9</accession>
<protein>
    <recommendedName>
        <fullName evidence="8">Transmembrane protein</fullName>
    </recommendedName>
</protein>
<dbReference type="OrthoDB" id="121624at2759"/>
<evidence type="ECO:0000256" key="2">
    <source>
        <dbReference type="SAM" id="Phobius"/>
    </source>
</evidence>
<dbReference type="VEuPathDB" id="FungiDB:PC110_g12517"/>
<dbReference type="EMBL" id="RCMV01000874">
    <property type="protein sequence ID" value="KAG3212135.1"/>
    <property type="molecule type" value="Genomic_DNA"/>
</dbReference>
<evidence type="ECO:0000313" key="6">
    <source>
        <dbReference type="EMBL" id="RAW31140.1"/>
    </source>
</evidence>
<feature type="transmembrane region" description="Helical" evidence="2">
    <location>
        <begin position="130"/>
        <end position="151"/>
    </location>
</feature>
<feature type="region of interest" description="Disordered" evidence="1">
    <location>
        <begin position="1"/>
        <end position="24"/>
    </location>
</feature>
<feature type="transmembrane region" description="Helical" evidence="2">
    <location>
        <begin position="270"/>
        <end position="295"/>
    </location>
</feature>
<organism evidence="6 7">
    <name type="scientific">Phytophthora cactorum</name>
    <dbReference type="NCBI Taxonomy" id="29920"/>
    <lineage>
        <taxon>Eukaryota</taxon>
        <taxon>Sar</taxon>
        <taxon>Stramenopiles</taxon>
        <taxon>Oomycota</taxon>
        <taxon>Peronosporomycetes</taxon>
        <taxon>Peronosporales</taxon>
        <taxon>Peronosporaceae</taxon>
        <taxon>Phytophthora</taxon>
    </lineage>
</organism>
<feature type="transmembrane region" description="Helical" evidence="2">
    <location>
        <begin position="205"/>
        <end position="223"/>
    </location>
</feature>
<dbReference type="EMBL" id="MJFZ01000336">
    <property type="protein sequence ID" value="RAW31140.1"/>
    <property type="molecule type" value="Genomic_DNA"/>
</dbReference>
<feature type="transmembrane region" description="Helical" evidence="2">
    <location>
        <begin position="163"/>
        <end position="184"/>
    </location>
</feature>
<dbReference type="EMBL" id="RCML01000263">
    <property type="protein sequence ID" value="KAG2983184.1"/>
    <property type="molecule type" value="Genomic_DNA"/>
</dbReference>
<comment type="caution">
    <text evidence="6">The sequence shown here is derived from an EMBL/GenBank/DDBJ whole genome shotgun (WGS) entry which is preliminary data.</text>
</comment>
<proteinExistence type="predicted"/>
<reference evidence="3" key="2">
    <citation type="submission" date="2018-10" db="EMBL/GenBank/DDBJ databases">
        <title>Effector identification in a new, highly contiguous assembly of the strawberry crown rot pathogen Phytophthora cactorum.</title>
        <authorList>
            <person name="Armitage A.D."/>
            <person name="Nellist C.F."/>
            <person name="Bates H."/>
            <person name="Vickerstaff R.J."/>
            <person name="Harrison R.J."/>
        </authorList>
    </citation>
    <scope>NUCLEOTIDE SEQUENCE</scope>
    <source>
        <strain evidence="3">4040</strain>
        <strain evidence="4">P415</strain>
        <strain evidence="5">P421</strain>
    </source>
</reference>
<feature type="transmembrane region" description="Helical" evidence="2">
    <location>
        <begin position="96"/>
        <end position="118"/>
    </location>
</feature>
<dbReference type="EMBL" id="RCMK01001336">
    <property type="protein sequence ID" value="KAG2896508.1"/>
    <property type="molecule type" value="Genomic_DNA"/>
</dbReference>
<dbReference type="Proteomes" id="UP000760860">
    <property type="component" value="Unassembled WGS sequence"/>
</dbReference>
<keyword evidence="2" id="KW-0812">Transmembrane</keyword>
<sequence length="594" mass="66689">MQDLGQQNEARDATTPKTTQAVPQGSSWNRFEDYWNRIQVGRQGSYSIERLELLEHYCQTKSKARVFLVCILTPLPVLTIAVLLECLPLRSTSEGWAANWMFWIRLGLMVFTLSLAGFSQINAFIPGFNLTVTKMVSASLGICVAQTGTYLLEGVVFGFPVPFMWQLGAITMAVYAPAVTRLVFGSGLFKKGSLLWLHHERFQRCFFVHLALTGVYPLYKVLYDLIPQGYRGGVVVVLPIWKFAAKHFVVHATRDLEDFIPELVAFSVDFFSALFLSVCMTTSGSIPLSALFIAADICQSMLEFREVRNNAKTLLQLVNARRATEERLRMKNGHSSEHSEAPGLLALILGVARNPSAYQVTSLDDARLWASPPNLIPQKLHERMQILGESGIYGARGHPSNRTPLIPSKRKPRECPTPWDFRHVSVAPAPALMPGTSRKFLKNQGTSTRSFKQAKRSKEMVLQGLQLLFHCEYLALVEYIECVVPLVFVVYKSILQQLPNVVYYPGGAGSWGVTAVTNLLVFAVLEVASLVLLHVFLQRTFAFSSLYQLAFVLETQVYPVQANLFLEAIFLLQYQLEHLGADFTFQFTWLRGKS</sequence>
<feature type="transmembrane region" description="Helical" evidence="2">
    <location>
        <begin position="66"/>
        <end position="84"/>
    </location>
</feature>
<keyword evidence="2" id="KW-0472">Membrane</keyword>
<name>A0A329S3P9_9STRA</name>
<feature type="transmembrane region" description="Helical" evidence="2">
    <location>
        <begin position="511"/>
        <end position="537"/>
    </location>
</feature>
<evidence type="ECO:0000256" key="1">
    <source>
        <dbReference type="SAM" id="MobiDB-lite"/>
    </source>
</evidence>
<dbReference type="Proteomes" id="UP000251314">
    <property type="component" value="Unassembled WGS sequence"/>
</dbReference>
<reference evidence="6 7" key="1">
    <citation type="submission" date="2018-01" db="EMBL/GenBank/DDBJ databases">
        <title>Draft genome of the strawberry crown rot pathogen Phytophthora cactorum.</title>
        <authorList>
            <person name="Armitage A.D."/>
            <person name="Lysoe E."/>
            <person name="Nellist C.F."/>
            <person name="Harrison R.J."/>
            <person name="Brurberg M.B."/>
        </authorList>
    </citation>
    <scope>NUCLEOTIDE SEQUENCE [LARGE SCALE GENOMIC DNA]</scope>
    <source>
        <strain evidence="6 7">10300</strain>
    </source>
</reference>
<evidence type="ECO:0000313" key="5">
    <source>
        <dbReference type="EMBL" id="KAG3212135.1"/>
    </source>
</evidence>
<evidence type="ECO:0000313" key="4">
    <source>
        <dbReference type="EMBL" id="KAG2983184.1"/>
    </source>
</evidence>
<dbReference type="Proteomes" id="UP000736787">
    <property type="component" value="Unassembled WGS sequence"/>
</dbReference>
<dbReference type="Proteomes" id="UP000697107">
    <property type="component" value="Unassembled WGS sequence"/>
</dbReference>
<dbReference type="AlphaFoldDB" id="A0A329S3P9"/>